<protein>
    <submittedName>
        <fullName evidence="2">Uncharacterized protein</fullName>
    </submittedName>
</protein>
<feature type="transmembrane region" description="Helical" evidence="1">
    <location>
        <begin position="12"/>
        <end position="31"/>
    </location>
</feature>
<dbReference type="EMBL" id="HACG01036321">
    <property type="protein sequence ID" value="CEK83186.1"/>
    <property type="molecule type" value="Transcribed_RNA"/>
</dbReference>
<keyword evidence="1" id="KW-0472">Membrane</keyword>
<accession>A0A0B7AT72</accession>
<gene>
    <name evidence="2" type="primary">ORF135683</name>
</gene>
<keyword evidence="1" id="KW-1133">Transmembrane helix</keyword>
<evidence type="ECO:0000256" key="1">
    <source>
        <dbReference type="SAM" id="Phobius"/>
    </source>
</evidence>
<proteinExistence type="predicted"/>
<keyword evidence="1" id="KW-0812">Transmembrane</keyword>
<sequence length="66" mass="7883">MDHRKHDSFSCFFSVSQFYFSPLFLIYCLILRYKRTLRDMLEALTSQTNDSSQSTPIVQIWLNKVD</sequence>
<organism evidence="2">
    <name type="scientific">Arion vulgaris</name>
    <dbReference type="NCBI Taxonomy" id="1028688"/>
    <lineage>
        <taxon>Eukaryota</taxon>
        <taxon>Metazoa</taxon>
        <taxon>Spiralia</taxon>
        <taxon>Lophotrochozoa</taxon>
        <taxon>Mollusca</taxon>
        <taxon>Gastropoda</taxon>
        <taxon>Heterobranchia</taxon>
        <taxon>Euthyneura</taxon>
        <taxon>Panpulmonata</taxon>
        <taxon>Eupulmonata</taxon>
        <taxon>Stylommatophora</taxon>
        <taxon>Helicina</taxon>
        <taxon>Arionoidea</taxon>
        <taxon>Arionidae</taxon>
        <taxon>Arion</taxon>
    </lineage>
</organism>
<reference evidence="2" key="1">
    <citation type="submission" date="2014-12" db="EMBL/GenBank/DDBJ databases">
        <title>Insight into the proteome of Arion vulgaris.</title>
        <authorList>
            <person name="Aradska J."/>
            <person name="Bulat T."/>
            <person name="Smidak R."/>
            <person name="Sarate P."/>
            <person name="Gangsoo J."/>
            <person name="Sialana F."/>
            <person name="Bilban M."/>
            <person name="Lubec G."/>
        </authorList>
    </citation>
    <scope>NUCLEOTIDE SEQUENCE</scope>
    <source>
        <tissue evidence="2">Skin</tissue>
    </source>
</reference>
<name>A0A0B7AT72_9EUPU</name>
<dbReference type="AlphaFoldDB" id="A0A0B7AT72"/>
<evidence type="ECO:0000313" key="2">
    <source>
        <dbReference type="EMBL" id="CEK83186.1"/>
    </source>
</evidence>